<dbReference type="AlphaFoldDB" id="A0A1I2FY18"/>
<dbReference type="Pfam" id="PF22552">
    <property type="entry name" value="TY-Chap3"/>
    <property type="match status" value="1"/>
</dbReference>
<reference evidence="2 3" key="1">
    <citation type="submission" date="2016-10" db="EMBL/GenBank/DDBJ databases">
        <authorList>
            <person name="de Groot N.N."/>
        </authorList>
    </citation>
    <scope>NUCLEOTIDE SEQUENCE [LARGE SCALE GENOMIC DNA]</scope>
    <source>
        <strain evidence="2 3">DSM 43019</strain>
    </source>
</reference>
<organism evidence="2 3">
    <name type="scientific">Actinoplanes philippinensis</name>
    <dbReference type="NCBI Taxonomy" id="35752"/>
    <lineage>
        <taxon>Bacteria</taxon>
        <taxon>Bacillati</taxon>
        <taxon>Actinomycetota</taxon>
        <taxon>Actinomycetes</taxon>
        <taxon>Micromonosporales</taxon>
        <taxon>Micromonosporaceae</taxon>
        <taxon>Actinoplanes</taxon>
    </lineage>
</organism>
<proteinExistence type="predicted"/>
<accession>A0A1I2FY18</accession>
<evidence type="ECO:0000313" key="3">
    <source>
        <dbReference type="Proteomes" id="UP000199645"/>
    </source>
</evidence>
<sequence>MGDTIGTHDWDTFEQGLALGIARACVEDAAILAWHRLGFVQVHHGDDYLHVEVSDNDDLPLTARQRETLAAAGWSGPGRGFGPMWTQDLHWRPYRDFFDAAARLITGVLREVIAIKSPADLDVSAFNVLEHDNFVLPILGDEHERGAADVALRLADIPMHEAVATFLIAQDHPTARTVAVPARAADHRPTADYAGEYFLDRVLYVDGDDPHIRVWSHVGPTGRTGSRIVPPHPEPAGPWVRASQGSAHYVRDLLQRNKTIGAALAADPDLHERMTALLRSGRPDVVRADRVTVDAEAAITVGPLLLAPEVLDVPTLQLARSSDLREL</sequence>
<evidence type="ECO:0000313" key="2">
    <source>
        <dbReference type="EMBL" id="SFF10285.1"/>
    </source>
</evidence>
<dbReference type="OrthoDB" id="5068970at2"/>
<protein>
    <recommendedName>
        <fullName evidence="1">TY-Chap N-terminal domain-containing protein</fullName>
    </recommendedName>
</protein>
<dbReference type="Proteomes" id="UP000199645">
    <property type="component" value="Unassembled WGS sequence"/>
</dbReference>
<dbReference type="InterPro" id="IPR054344">
    <property type="entry name" value="TY-Chap_N"/>
</dbReference>
<gene>
    <name evidence="2" type="ORF">SAMN05421541_10649</name>
</gene>
<name>A0A1I2FY18_9ACTN</name>
<keyword evidence="3" id="KW-1185">Reference proteome</keyword>
<feature type="domain" description="TY-Chap N-terminal" evidence="1">
    <location>
        <begin position="9"/>
        <end position="121"/>
    </location>
</feature>
<dbReference type="EMBL" id="FONV01000006">
    <property type="protein sequence ID" value="SFF10285.1"/>
    <property type="molecule type" value="Genomic_DNA"/>
</dbReference>
<dbReference type="RefSeq" id="WP_093614882.1">
    <property type="nucleotide sequence ID" value="NZ_BOMT01000023.1"/>
</dbReference>
<evidence type="ECO:0000259" key="1">
    <source>
        <dbReference type="Pfam" id="PF22552"/>
    </source>
</evidence>